<dbReference type="InterPro" id="IPR036291">
    <property type="entry name" value="NAD(P)-bd_dom_sf"/>
</dbReference>
<dbReference type="OrthoDB" id="9801785at2"/>
<reference evidence="3 4" key="1">
    <citation type="submission" date="2017-10" db="EMBL/GenBank/DDBJ databases">
        <title>Genome sequence of Caulobacter mirabilis FWC38.</title>
        <authorList>
            <person name="Fiebig A."/>
            <person name="Crosson S."/>
        </authorList>
    </citation>
    <scope>NUCLEOTIDE SEQUENCE [LARGE SCALE GENOMIC DNA]</scope>
    <source>
        <strain evidence="3 4">FWC 38</strain>
    </source>
</reference>
<dbReference type="KEGG" id="cmb:CSW64_01335"/>
<keyword evidence="1" id="KW-0520">NAD</keyword>
<dbReference type="PANTHER" id="PTHR43574">
    <property type="entry name" value="EPIMERASE-RELATED"/>
    <property type="match status" value="1"/>
</dbReference>
<dbReference type="AlphaFoldDB" id="A0A2D2AT49"/>
<dbReference type="EMBL" id="CP024201">
    <property type="protein sequence ID" value="ATQ41147.1"/>
    <property type="molecule type" value="Genomic_DNA"/>
</dbReference>
<feature type="domain" description="NAD-dependent epimerase/dehydratase" evidence="2">
    <location>
        <begin position="3"/>
        <end position="232"/>
    </location>
</feature>
<organism evidence="3 4">
    <name type="scientific">Caulobacter mirabilis</name>
    <dbReference type="NCBI Taxonomy" id="69666"/>
    <lineage>
        <taxon>Bacteria</taxon>
        <taxon>Pseudomonadati</taxon>
        <taxon>Pseudomonadota</taxon>
        <taxon>Alphaproteobacteria</taxon>
        <taxon>Caulobacterales</taxon>
        <taxon>Caulobacteraceae</taxon>
        <taxon>Caulobacter</taxon>
    </lineage>
</organism>
<dbReference type="Gene3D" id="3.40.50.720">
    <property type="entry name" value="NAD(P)-binding Rossmann-like Domain"/>
    <property type="match status" value="1"/>
</dbReference>
<proteinExistence type="predicted"/>
<dbReference type="Proteomes" id="UP000228945">
    <property type="component" value="Chromosome"/>
</dbReference>
<keyword evidence="4" id="KW-1185">Reference proteome</keyword>
<evidence type="ECO:0000313" key="3">
    <source>
        <dbReference type="EMBL" id="ATQ41147.1"/>
    </source>
</evidence>
<gene>
    <name evidence="3" type="ORF">CSW64_01335</name>
</gene>
<dbReference type="SUPFAM" id="SSF51735">
    <property type="entry name" value="NAD(P)-binding Rossmann-fold domains"/>
    <property type="match status" value="1"/>
</dbReference>
<protein>
    <submittedName>
        <fullName evidence="3">UDP-glucuronate 5-epimerase</fullName>
    </submittedName>
</protein>
<dbReference type="Pfam" id="PF01370">
    <property type="entry name" value="Epimerase"/>
    <property type="match status" value="1"/>
</dbReference>
<evidence type="ECO:0000259" key="2">
    <source>
        <dbReference type="Pfam" id="PF01370"/>
    </source>
</evidence>
<dbReference type="InterPro" id="IPR001509">
    <property type="entry name" value="Epimerase_deHydtase"/>
</dbReference>
<sequence length="334" mass="37061">MKILVTGVAGFIGYHLTRRLVADGHEVMGVDGMTPYYDPSLKETRLKNLRLSNAFGFEQMMLEDGDRFSDLAQSFNPEIVIHLAAQPGVRYSLENPASYVDSNIGGTFKVLEAVRRLEVGHLMLASTSSVYGGNQKMPFQENEPADHPLSLYAATKKATEAMSHSYSSLFDIPTTAFRFFTVYGPWGRPDMAPIKFANAIVNGQPIDIYNHGDMKRDFTYIDDLVEGIVRLMPCVPVRNTPVSPLDSLSPVAPWRVVNIGGGRPTDLMTFIRSMENALGRRAEYNFLPLQPGDPQVTYASADLLEALCGYRPETDIDAGLKAFCDWYLAAYAPR</sequence>
<evidence type="ECO:0000313" key="4">
    <source>
        <dbReference type="Proteomes" id="UP000228945"/>
    </source>
</evidence>
<accession>A0A2D2AT49</accession>
<dbReference type="PRINTS" id="PR01713">
    <property type="entry name" value="NUCEPIMERASE"/>
</dbReference>
<dbReference type="RefSeq" id="WP_099620404.1">
    <property type="nucleotide sequence ID" value="NZ_CP024201.1"/>
</dbReference>
<name>A0A2D2AT49_9CAUL</name>
<evidence type="ECO:0000256" key="1">
    <source>
        <dbReference type="ARBA" id="ARBA00023027"/>
    </source>
</evidence>